<feature type="domain" description="TonB-dependent transporter Oar-like beta-barrel" evidence="8">
    <location>
        <begin position="238"/>
        <end position="312"/>
    </location>
</feature>
<dbReference type="Gene3D" id="2.170.130.10">
    <property type="entry name" value="TonB-dependent receptor, plug domain"/>
    <property type="match status" value="1"/>
</dbReference>
<dbReference type="SUPFAM" id="SSF49464">
    <property type="entry name" value="Carboxypeptidase regulatory domain-like"/>
    <property type="match status" value="1"/>
</dbReference>
<evidence type="ECO:0000313" key="9">
    <source>
        <dbReference type="EMBL" id="KKB59409.1"/>
    </source>
</evidence>
<reference evidence="9 10" key="1">
    <citation type="submission" date="2013-04" db="EMBL/GenBank/DDBJ databases">
        <title>The Genome Sequence of Parabacteroides gordonii DSM 23371.</title>
        <authorList>
            <consortium name="The Broad Institute Genomics Platform"/>
            <person name="Earl A."/>
            <person name="Ward D."/>
            <person name="Feldgarden M."/>
            <person name="Gevers D."/>
            <person name="Martens E."/>
            <person name="Sakamoto M."/>
            <person name="Benno Y."/>
            <person name="Suzuki N."/>
            <person name="Matsunaga N."/>
            <person name="Koshihara K."/>
            <person name="Seki M."/>
            <person name="Komiya H."/>
            <person name="Walker B."/>
            <person name="Young S."/>
            <person name="Zeng Q."/>
            <person name="Gargeya S."/>
            <person name="Fitzgerald M."/>
            <person name="Haas B."/>
            <person name="Abouelleil A."/>
            <person name="Allen A.W."/>
            <person name="Alvarado L."/>
            <person name="Arachchi H.M."/>
            <person name="Berlin A.M."/>
            <person name="Chapman S.B."/>
            <person name="Gainer-Dewar J."/>
            <person name="Goldberg J."/>
            <person name="Griggs A."/>
            <person name="Gujja S."/>
            <person name="Hansen M."/>
            <person name="Howarth C."/>
            <person name="Imamovic A."/>
            <person name="Ireland A."/>
            <person name="Larimer J."/>
            <person name="McCowan C."/>
            <person name="Murphy C."/>
            <person name="Pearson M."/>
            <person name="Poon T.W."/>
            <person name="Priest M."/>
            <person name="Roberts A."/>
            <person name="Saif S."/>
            <person name="Shea T."/>
            <person name="Sisk P."/>
            <person name="Sykes S."/>
            <person name="Wortman J."/>
            <person name="Nusbaum C."/>
            <person name="Birren B."/>
        </authorList>
    </citation>
    <scope>NUCLEOTIDE SEQUENCE [LARGE SCALE GENOMIC DNA]</scope>
    <source>
        <strain evidence="9 10">MS-1</strain>
    </source>
</reference>
<name>A0A0F5JNW5_9BACT</name>
<dbReference type="SUPFAM" id="SSF56935">
    <property type="entry name" value="Porins"/>
    <property type="match status" value="1"/>
</dbReference>
<dbReference type="InterPro" id="IPR057601">
    <property type="entry name" value="Oar-like_b-barrel"/>
</dbReference>
<keyword evidence="5" id="KW-0472">Membrane</keyword>
<dbReference type="PANTHER" id="PTHR30069:SF46">
    <property type="entry name" value="OAR PROTEIN"/>
    <property type="match status" value="1"/>
</dbReference>
<dbReference type="EMBL" id="AQHW01000005">
    <property type="protein sequence ID" value="KKB59409.1"/>
    <property type="molecule type" value="Genomic_DNA"/>
</dbReference>
<evidence type="ECO:0000256" key="1">
    <source>
        <dbReference type="ARBA" id="ARBA00004571"/>
    </source>
</evidence>
<dbReference type="PANTHER" id="PTHR30069">
    <property type="entry name" value="TONB-DEPENDENT OUTER MEMBRANE RECEPTOR"/>
    <property type="match status" value="1"/>
</dbReference>
<dbReference type="Gene3D" id="2.60.40.1120">
    <property type="entry name" value="Carboxypeptidase-like, regulatory domain"/>
    <property type="match status" value="1"/>
</dbReference>
<dbReference type="InterPro" id="IPR008969">
    <property type="entry name" value="CarboxyPept-like_regulatory"/>
</dbReference>
<dbReference type="Pfam" id="PF13620">
    <property type="entry name" value="CarboxypepD_reg"/>
    <property type="match status" value="1"/>
</dbReference>
<dbReference type="Pfam" id="PF25183">
    <property type="entry name" value="OMP_b-brl_4"/>
    <property type="match status" value="2"/>
</dbReference>
<dbReference type="PATRIC" id="fig|1203610.3.peg.982"/>
<keyword evidence="4" id="KW-0812">Transmembrane</keyword>
<evidence type="ECO:0000313" key="10">
    <source>
        <dbReference type="Proteomes" id="UP000033035"/>
    </source>
</evidence>
<dbReference type="Proteomes" id="UP000033035">
    <property type="component" value="Unassembled WGS sequence"/>
</dbReference>
<accession>A0A0F5JNW5</accession>
<keyword evidence="6" id="KW-0998">Cell outer membrane</keyword>
<dbReference type="Gene3D" id="2.40.170.20">
    <property type="entry name" value="TonB-dependent receptor, beta-barrel domain"/>
    <property type="match status" value="1"/>
</dbReference>
<evidence type="ECO:0000256" key="3">
    <source>
        <dbReference type="ARBA" id="ARBA00022452"/>
    </source>
</evidence>
<protein>
    <recommendedName>
        <fullName evidence="8">TonB-dependent transporter Oar-like beta-barrel domain-containing protein</fullName>
    </recommendedName>
</protein>
<dbReference type="InterPro" id="IPR039426">
    <property type="entry name" value="TonB-dep_rcpt-like"/>
</dbReference>
<dbReference type="STRING" id="1203610.HMPREF1536_00958"/>
<evidence type="ECO:0000256" key="2">
    <source>
        <dbReference type="ARBA" id="ARBA00022448"/>
    </source>
</evidence>
<dbReference type="InterPro" id="IPR037066">
    <property type="entry name" value="Plug_dom_sf"/>
</dbReference>
<feature type="domain" description="TonB-dependent transporter Oar-like beta-barrel" evidence="8">
    <location>
        <begin position="351"/>
        <end position="989"/>
    </location>
</feature>
<comment type="subcellular location">
    <subcellularLocation>
        <location evidence="1">Cell outer membrane</location>
        <topology evidence="1">Multi-pass membrane protein</topology>
    </subcellularLocation>
</comment>
<dbReference type="RefSeq" id="WP_028726869.1">
    <property type="nucleotide sequence ID" value="NZ_AUAE01000011.1"/>
</dbReference>
<evidence type="ECO:0000256" key="5">
    <source>
        <dbReference type="ARBA" id="ARBA00023136"/>
    </source>
</evidence>
<sequence>MRGLSIFFLFLFCLTFGLNAQITTSGISGKVTAEGEALIGATVQAVHEPSGTTYGTVTNADGRYSLQGMRIGGPYSVEVSYVGFQKAVFKNITLQLGETYLLDVTLTESLSLDEVVVTASKAALFNSQKTGAAQNFNQEQILSTPTINRSIFDITKMNPLGVNTGAGMSFAGSSNKYNSFQIDGAVSNDVFGLSDSGTNGGKTGMNPISLDAIEEIQVVIAPFDVRQGGFTGGGVNAITKSGTNTFHGSAYGYYNNEKFYGKTAGKDVKERKKLTDLSTETYGFTFGGPIIKNKLFFFTNFERTKEFHPSSNNIGSESSSLKQEEVDQVIGKIKELSGGYDGGGYGPQDVDTYSNKFLARIDWNINRNNKFTARYSLLDASKMNFSNSKSYAKLNDCGYYNTNSTHSLTMELNTTINPMLANELRAGWTRVRDNQDAIGTPFPYVKIANMTGGSLEFGTEANSSANSLDQDIYTITDNLTWTKGAHAITFGTHNEFFHMANLFISSNYGSYTYASLNDFLSVGTANEAMPSIYNYSYSREDITGTKRWTPKFGAAQLGFYVQDEWSVTNLFRLTYGLRVDVPLFFDTPRANDLFNNSEIARQYGVVTNQTASSKPLWSPRVGFRWNLNEDRTTLLRGGLGIFTGRVPFVWLSNNLSKTGIEMGNTYLSGKGFDEAQANGFKFNPDPSNQYLGKTGTSEINVLDKDFKFPSVLRANLALEHTFAYGIKATVEGLYSKTLNNILYNNINYQPTGTLNNGGDNRPTYEKQDRNFTQIMYLTNTNKGYSYNLSAKLEKDFDFGLSTMVAYTYGQSKSVSDGDGSQASSIWKYNPVYYGDTKQELTWSSFDVRNRIVASVSYRKEYARHFATTVSLYYTGQTGGRYSIVYNNDINGDGAFSNDLLYIPTDAEMNNMVFSDQKTVTAAEQKESFINWINGTKVLRENKGKALERNQMVLPFEHHFDFHIAQDFFLNVSGRRHTLQLNFDILNVGNLFKKSWGLYNTTSGGYDMAPVVYKGGTYQFTEANTRLSYQDLLSRWHAQIGLRYMF</sequence>
<evidence type="ECO:0000256" key="6">
    <source>
        <dbReference type="ARBA" id="ARBA00023237"/>
    </source>
</evidence>
<dbReference type="AlphaFoldDB" id="A0A0F5JNW5"/>
<evidence type="ECO:0000256" key="4">
    <source>
        <dbReference type="ARBA" id="ARBA00022692"/>
    </source>
</evidence>
<feature type="signal peptide" evidence="7">
    <location>
        <begin position="1"/>
        <end position="20"/>
    </location>
</feature>
<keyword evidence="7" id="KW-0732">Signal</keyword>
<dbReference type="GO" id="GO:0009279">
    <property type="term" value="C:cell outer membrane"/>
    <property type="evidence" value="ECO:0007669"/>
    <property type="project" value="UniProtKB-SubCell"/>
</dbReference>
<feature type="chain" id="PRO_5002490323" description="TonB-dependent transporter Oar-like beta-barrel domain-containing protein" evidence="7">
    <location>
        <begin position="21"/>
        <end position="1045"/>
    </location>
</feature>
<dbReference type="GO" id="GO:0015344">
    <property type="term" value="F:siderophore uptake transmembrane transporter activity"/>
    <property type="evidence" value="ECO:0007669"/>
    <property type="project" value="TreeGrafter"/>
</dbReference>
<keyword evidence="10" id="KW-1185">Reference proteome</keyword>
<comment type="caution">
    <text evidence="9">The sequence shown here is derived from an EMBL/GenBank/DDBJ whole genome shotgun (WGS) entry which is preliminary data.</text>
</comment>
<evidence type="ECO:0000256" key="7">
    <source>
        <dbReference type="SAM" id="SignalP"/>
    </source>
</evidence>
<dbReference type="HOGENOM" id="CLU_006298_1_0_10"/>
<dbReference type="InterPro" id="IPR036942">
    <property type="entry name" value="Beta-barrel_TonB_sf"/>
</dbReference>
<keyword evidence="3" id="KW-1134">Transmembrane beta strand</keyword>
<gene>
    <name evidence="9" type="ORF">HMPREF1536_00958</name>
</gene>
<organism evidence="9 10">
    <name type="scientific">Parabacteroides gordonii MS-1 = DSM 23371</name>
    <dbReference type="NCBI Taxonomy" id="1203610"/>
    <lineage>
        <taxon>Bacteria</taxon>
        <taxon>Pseudomonadati</taxon>
        <taxon>Bacteroidota</taxon>
        <taxon>Bacteroidia</taxon>
        <taxon>Bacteroidales</taxon>
        <taxon>Tannerellaceae</taxon>
        <taxon>Parabacteroides</taxon>
    </lineage>
</organism>
<dbReference type="GO" id="GO:0044718">
    <property type="term" value="P:siderophore transmembrane transport"/>
    <property type="evidence" value="ECO:0007669"/>
    <property type="project" value="TreeGrafter"/>
</dbReference>
<evidence type="ECO:0000259" key="8">
    <source>
        <dbReference type="Pfam" id="PF25183"/>
    </source>
</evidence>
<keyword evidence="2" id="KW-0813">Transport</keyword>
<proteinExistence type="predicted"/>